<organism evidence="3 4">
    <name type="scientific">Eiseniibacteriota bacterium</name>
    <dbReference type="NCBI Taxonomy" id="2212470"/>
    <lineage>
        <taxon>Bacteria</taxon>
        <taxon>Candidatus Eiseniibacteriota</taxon>
    </lineage>
</organism>
<dbReference type="SUPFAM" id="SSF109854">
    <property type="entry name" value="DinB/YfiT-like putative metalloenzymes"/>
    <property type="match status" value="1"/>
</dbReference>
<evidence type="ECO:0000259" key="2">
    <source>
        <dbReference type="Pfam" id="PF12867"/>
    </source>
</evidence>
<evidence type="ECO:0000313" key="3">
    <source>
        <dbReference type="EMBL" id="TMQ61948.1"/>
    </source>
</evidence>
<protein>
    <submittedName>
        <fullName evidence="3">DinB family protein</fullName>
    </submittedName>
</protein>
<dbReference type="Pfam" id="PF12867">
    <property type="entry name" value="DinB_2"/>
    <property type="match status" value="1"/>
</dbReference>
<dbReference type="InterPro" id="IPR024775">
    <property type="entry name" value="DinB-like"/>
</dbReference>
<gene>
    <name evidence="3" type="ORF">E6K78_12265</name>
</gene>
<feature type="domain" description="DinB-like" evidence="2">
    <location>
        <begin position="93"/>
        <end position="228"/>
    </location>
</feature>
<reference evidence="3 4" key="1">
    <citation type="journal article" date="2019" name="Nat. Microbiol.">
        <title>Mediterranean grassland soil C-N compound turnover is dependent on rainfall and depth, and is mediated by genomically divergent microorganisms.</title>
        <authorList>
            <person name="Diamond S."/>
            <person name="Andeer P.F."/>
            <person name="Li Z."/>
            <person name="Crits-Christoph A."/>
            <person name="Burstein D."/>
            <person name="Anantharaman K."/>
            <person name="Lane K.R."/>
            <person name="Thomas B.C."/>
            <person name="Pan C."/>
            <person name="Northen T.R."/>
            <person name="Banfield J.F."/>
        </authorList>
    </citation>
    <scope>NUCLEOTIDE SEQUENCE [LARGE SCALE GENOMIC DNA]</scope>
    <source>
        <strain evidence="3">WS_8</strain>
    </source>
</reference>
<dbReference type="Gene3D" id="1.20.120.450">
    <property type="entry name" value="dinb family like domain"/>
    <property type="match status" value="1"/>
</dbReference>
<comment type="caution">
    <text evidence="3">The sequence shown here is derived from an EMBL/GenBank/DDBJ whole genome shotgun (WGS) entry which is preliminary data.</text>
</comment>
<feature type="compositionally biased region" description="Basic residues" evidence="1">
    <location>
        <begin position="1"/>
        <end position="35"/>
    </location>
</feature>
<sequence>MRKKSARRRREPKGKRAGALKPKGTARTRSQRRTKTGSPASKTAGKRSTTATLVRAARPKLRAVRRPAAKPAVAPAFRQRGAASSKQLVLFELLRARTAFLAAIQGLPAAAAEQPLAAGKWNARQIVLHVVARDRARLRELETALRGTRVSWADVTPEQMDRVNEADLASLKTLDWEGARRLLHTTRHELMEALESVPDEPPEVWSPEHAFGWMLHALPPHDHHHAEVLKRWRAERGV</sequence>
<evidence type="ECO:0000256" key="1">
    <source>
        <dbReference type="SAM" id="MobiDB-lite"/>
    </source>
</evidence>
<proteinExistence type="predicted"/>
<evidence type="ECO:0000313" key="4">
    <source>
        <dbReference type="Proteomes" id="UP000316609"/>
    </source>
</evidence>
<feature type="compositionally biased region" description="Polar residues" evidence="1">
    <location>
        <begin position="36"/>
        <end position="52"/>
    </location>
</feature>
<feature type="region of interest" description="Disordered" evidence="1">
    <location>
        <begin position="1"/>
        <end position="52"/>
    </location>
</feature>
<accession>A0A538TEA3</accession>
<dbReference type="Proteomes" id="UP000316609">
    <property type="component" value="Unassembled WGS sequence"/>
</dbReference>
<dbReference type="InterPro" id="IPR034660">
    <property type="entry name" value="DinB/YfiT-like"/>
</dbReference>
<name>A0A538TEA3_UNCEI</name>
<dbReference type="AlphaFoldDB" id="A0A538TEA3"/>
<dbReference type="EMBL" id="VBOY01000152">
    <property type="protein sequence ID" value="TMQ61948.1"/>
    <property type="molecule type" value="Genomic_DNA"/>
</dbReference>